<dbReference type="AlphaFoldDB" id="A0A3B0VUB3"/>
<name>A0A3B0VUB3_9ZZZZ</name>
<dbReference type="EMBL" id="UOEW01000369">
    <property type="protein sequence ID" value="VAW42662.1"/>
    <property type="molecule type" value="Genomic_DNA"/>
</dbReference>
<accession>A0A3B0VUB3</accession>
<dbReference type="InterPro" id="IPR013321">
    <property type="entry name" value="Arc_rbn_hlx_hlx"/>
</dbReference>
<evidence type="ECO:0000313" key="3">
    <source>
        <dbReference type="EMBL" id="VAW42662.1"/>
    </source>
</evidence>
<evidence type="ECO:0000256" key="1">
    <source>
        <dbReference type="SAM" id="MobiDB-lite"/>
    </source>
</evidence>
<dbReference type="InterPro" id="IPR010985">
    <property type="entry name" value="Ribbon_hlx_hlx"/>
</dbReference>
<sequence length="85" mass="9602">MAKMSPPPVKKKISKEKGATDIEKVISSAKSKEPMAQTPPDAIKPLQLKIPEGRKNEFKAYAAMRGRSMNALFLDMFEEYKDNHH</sequence>
<feature type="region of interest" description="Disordered" evidence="1">
    <location>
        <begin position="1"/>
        <end position="21"/>
    </location>
</feature>
<reference evidence="3" key="1">
    <citation type="submission" date="2018-06" db="EMBL/GenBank/DDBJ databases">
        <authorList>
            <person name="Zhirakovskaya E."/>
        </authorList>
    </citation>
    <scope>NUCLEOTIDE SEQUENCE</scope>
</reference>
<protein>
    <submittedName>
        <fullName evidence="3">Uncharacterized protein</fullName>
    </submittedName>
</protein>
<dbReference type="Gene3D" id="1.10.1220.10">
    <property type="entry name" value="Met repressor-like"/>
    <property type="match status" value="1"/>
</dbReference>
<gene>
    <name evidence="2" type="ORF">MNBD_GAMMA01-1367</name>
    <name evidence="3" type="ORF">MNBD_GAMMA01-1394</name>
</gene>
<dbReference type="SUPFAM" id="SSF47598">
    <property type="entry name" value="Ribbon-helix-helix"/>
    <property type="match status" value="1"/>
</dbReference>
<dbReference type="EMBL" id="UOEW01000369">
    <property type="protein sequence ID" value="VAW42621.1"/>
    <property type="molecule type" value="Genomic_DNA"/>
</dbReference>
<organism evidence="3">
    <name type="scientific">hydrothermal vent metagenome</name>
    <dbReference type="NCBI Taxonomy" id="652676"/>
    <lineage>
        <taxon>unclassified sequences</taxon>
        <taxon>metagenomes</taxon>
        <taxon>ecological metagenomes</taxon>
    </lineage>
</organism>
<dbReference type="GO" id="GO:0006355">
    <property type="term" value="P:regulation of DNA-templated transcription"/>
    <property type="evidence" value="ECO:0007669"/>
    <property type="project" value="InterPro"/>
</dbReference>
<proteinExistence type="predicted"/>
<evidence type="ECO:0000313" key="2">
    <source>
        <dbReference type="EMBL" id="VAW42621.1"/>
    </source>
</evidence>